<gene>
    <name evidence="1" type="ORF">H4R20_003206</name>
</gene>
<dbReference type="Gene3D" id="6.20.250.70">
    <property type="match status" value="1"/>
</dbReference>
<dbReference type="OrthoDB" id="76224at2759"/>
<evidence type="ECO:0000313" key="1">
    <source>
        <dbReference type="EMBL" id="KAJ2802628.1"/>
    </source>
</evidence>
<dbReference type="AlphaFoldDB" id="A0A9W8HW30"/>
<organism evidence="1 2">
    <name type="scientific">Coemansia guatemalensis</name>
    <dbReference type="NCBI Taxonomy" id="2761395"/>
    <lineage>
        <taxon>Eukaryota</taxon>
        <taxon>Fungi</taxon>
        <taxon>Fungi incertae sedis</taxon>
        <taxon>Zoopagomycota</taxon>
        <taxon>Kickxellomycotina</taxon>
        <taxon>Kickxellomycetes</taxon>
        <taxon>Kickxellales</taxon>
        <taxon>Kickxellaceae</taxon>
        <taxon>Coemansia</taxon>
    </lineage>
</organism>
<accession>A0A9W8HW30</accession>
<proteinExistence type="predicted"/>
<comment type="caution">
    <text evidence="1">The sequence shown here is derived from an EMBL/GenBank/DDBJ whole genome shotgun (WGS) entry which is preliminary data.</text>
</comment>
<feature type="non-terminal residue" evidence="1">
    <location>
        <position position="1"/>
    </location>
</feature>
<dbReference type="Proteomes" id="UP001140094">
    <property type="component" value="Unassembled WGS sequence"/>
</dbReference>
<keyword evidence="2" id="KW-1185">Reference proteome</keyword>
<protein>
    <submittedName>
        <fullName evidence="1">Uncharacterized protein</fullName>
    </submittedName>
</protein>
<sequence>MVISSARTYEPPRDFVKQQGSTADAFALSALEDKELWLLRVPDNVSLSQLDGITIKLPSKAKNGELGELPVGSSVYNIISSTAGGDAESREMAEMSLLV</sequence>
<evidence type="ECO:0000313" key="2">
    <source>
        <dbReference type="Proteomes" id="UP001140094"/>
    </source>
</evidence>
<name>A0A9W8HW30_9FUNG</name>
<reference evidence="1" key="1">
    <citation type="submission" date="2022-07" db="EMBL/GenBank/DDBJ databases">
        <title>Phylogenomic reconstructions and comparative analyses of Kickxellomycotina fungi.</title>
        <authorList>
            <person name="Reynolds N.K."/>
            <person name="Stajich J.E."/>
            <person name="Barry K."/>
            <person name="Grigoriev I.V."/>
            <person name="Crous P."/>
            <person name="Smith M.E."/>
        </authorList>
    </citation>
    <scope>NUCLEOTIDE SEQUENCE</scope>
    <source>
        <strain evidence="1">NRRL 1565</strain>
    </source>
</reference>
<dbReference type="EMBL" id="JANBUO010000632">
    <property type="protein sequence ID" value="KAJ2802628.1"/>
    <property type="molecule type" value="Genomic_DNA"/>
</dbReference>